<proteinExistence type="predicted"/>
<dbReference type="AlphaFoldDB" id="A0A0A8XQJ0"/>
<dbReference type="EMBL" id="GBRH01281849">
    <property type="protein sequence ID" value="JAD16046.1"/>
    <property type="molecule type" value="Transcribed_RNA"/>
</dbReference>
<name>A0A0A8XQJ0_ARUDO</name>
<protein>
    <submittedName>
        <fullName evidence="1">Uncharacterized protein</fullName>
    </submittedName>
</protein>
<organism evidence="1">
    <name type="scientific">Arundo donax</name>
    <name type="common">Giant reed</name>
    <name type="synonym">Donax arundinaceus</name>
    <dbReference type="NCBI Taxonomy" id="35708"/>
    <lineage>
        <taxon>Eukaryota</taxon>
        <taxon>Viridiplantae</taxon>
        <taxon>Streptophyta</taxon>
        <taxon>Embryophyta</taxon>
        <taxon>Tracheophyta</taxon>
        <taxon>Spermatophyta</taxon>
        <taxon>Magnoliopsida</taxon>
        <taxon>Liliopsida</taxon>
        <taxon>Poales</taxon>
        <taxon>Poaceae</taxon>
        <taxon>PACMAD clade</taxon>
        <taxon>Arundinoideae</taxon>
        <taxon>Arundineae</taxon>
        <taxon>Arundo</taxon>
    </lineage>
</organism>
<sequence>MKRLKEDVYFFLSDGLSQVDKVSPFIC</sequence>
<reference evidence="1" key="2">
    <citation type="journal article" date="2015" name="Data Brief">
        <title>Shoot transcriptome of the giant reed, Arundo donax.</title>
        <authorList>
            <person name="Barrero R.A."/>
            <person name="Guerrero F.D."/>
            <person name="Moolhuijzen P."/>
            <person name="Goolsby J.A."/>
            <person name="Tidwell J."/>
            <person name="Bellgard S.E."/>
            <person name="Bellgard M.I."/>
        </authorList>
    </citation>
    <scope>NUCLEOTIDE SEQUENCE</scope>
    <source>
        <tissue evidence="1">Shoot tissue taken approximately 20 cm above the soil surface</tissue>
    </source>
</reference>
<reference evidence="1" key="1">
    <citation type="submission" date="2014-09" db="EMBL/GenBank/DDBJ databases">
        <authorList>
            <person name="Magalhaes I.L.F."/>
            <person name="Oliveira U."/>
            <person name="Santos F.R."/>
            <person name="Vidigal T.H.D.A."/>
            <person name="Brescovit A.D."/>
            <person name="Santos A.J."/>
        </authorList>
    </citation>
    <scope>NUCLEOTIDE SEQUENCE</scope>
    <source>
        <tissue evidence="1">Shoot tissue taken approximately 20 cm above the soil surface</tissue>
    </source>
</reference>
<accession>A0A0A8XQJ0</accession>
<evidence type="ECO:0000313" key="1">
    <source>
        <dbReference type="EMBL" id="JAD16046.1"/>
    </source>
</evidence>